<dbReference type="Proteomes" id="UP000253094">
    <property type="component" value="Unassembled WGS sequence"/>
</dbReference>
<proteinExistence type="predicted"/>
<feature type="transmembrane region" description="Helical" evidence="2">
    <location>
        <begin position="268"/>
        <end position="289"/>
    </location>
</feature>
<dbReference type="InterPro" id="IPR038765">
    <property type="entry name" value="Papain-like_cys_pep_sf"/>
</dbReference>
<feature type="transmembrane region" description="Helical" evidence="2">
    <location>
        <begin position="185"/>
        <end position="203"/>
    </location>
</feature>
<keyword evidence="2" id="KW-0472">Membrane</keyword>
<dbReference type="SUPFAM" id="SSF54001">
    <property type="entry name" value="Cysteine proteinases"/>
    <property type="match status" value="1"/>
</dbReference>
<keyword evidence="2" id="KW-0812">Transmembrane</keyword>
<feature type="transmembrane region" description="Helical" evidence="2">
    <location>
        <begin position="215"/>
        <end position="233"/>
    </location>
</feature>
<protein>
    <recommendedName>
        <fullName evidence="3">Transglutaminase-like domain-containing protein</fullName>
    </recommendedName>
</protein>
<feature type="compositionally biased region" description="Polar residues" evidence="1">
    <location>
        <begin position="50"/>
        <end position="60"/>
    </location>
</feature>
<feature type="transmembrane region" description="Helical" evidence="2">
    <location>
        <begin position="133"/>
        <end position="154"/>
    </location>
</feature>
<reference evidence="4 5" key="1">
    <citation type="submission" date="2018-06" db="EMBL/GenBank/DDBJ databases">
        <title>Sphaerisporangium craniellae sp. nov., isolated from a marine sponge in the South China Sea.</title>
        <authorList>
            <person name="Li L."/>
        </authorList>
    </citation>
    <scope>NUCLEOTIDE SEQUENCE [LARGE SCALE GENOMIC DNA]</scope>
    <source>
        <strain evidence="4 5">CCTCC AA 208026</strain>
    </source>
</reference>
<feature type="region of interest" description="Disordered" evidence="1">
    <location>
        <begin position="574"/>
        <end position="627"/>
    </location>
</feature>
<evidence type="ECO:0000259" key="3">
    <source>
        <dbReference type="SMART" id="SM00460"/>
    </source>
</evidence>
<feature type="transmembrane region" description="Helical" evidence="2">
    <location>
        <begin position="75"/>
        <end position="95"/>
    </location>
</feature>
<evidence type="ECO:0000256" key="1">
    <source>
        <dbReference type="SAM" id="MobiDB-lite"/>
    </source>
</evidence>
<dbReference type="Pfam" id="PF11992">
    <property type="entry name" value="TgpA_N"/>
    <property type="match status" value="1"/>
</dbReference>
<feature type="transmembrane region" description="Helical" evidence="2">
    <location>
        <begin position="629"/>
        <end position="656"/>
    </location>
</feature>
<dbReference type="PANTHER" id="PTHR42736:SF1">
    <property type="entry name" value="PROTEIN-GLUTAMINE GAMMA-GLUTAMYLTRANSFERASE"/>
    <property type="match status" value="1"/>
</dbReference>
<feature type="transmembrane region" description="Helical" evidence="2">
    <location>
        <begin position="239"/>
        <end position="256"/>
    </location>
</feature>
<accession>A0A367FGB2</accession>
<dbReference type="InterPro" id="IPR002931">
    <property type="entry name" value="Transglutaminase-like"/>
</dbReference>
<evidence type="ECO:0000256" key="2">
    <source>
        <dbReference type="SAM" id="Phobius"/>
    </source>
</evidence>
<dbReference type="Gene3D" id="3.10.620.30">
    <property type="match status" value="1"/>
</dbReference>
<feature type="region of interest" description="Disordered" evidence="1">
    <location>
        <begin position="1"/>
        <end position="65"/>
    </location>
</feature>
<dbReference type="EMBL" id="QOIL01000011">
    <property type="protein sequence ID" value="RCG29416.1"/>
    <property type="molecule type" value="Genomic_DNA"/>
</dbReference>
<feature type="compositionally biased region" description="Basic and acidic residues" evidence="1">
    <location>
        <begin position="801"/>
        <end position="810"/>
    </location>
</feature>
<feature type="transmembrane region" description="Helical" evidence="2">
    <location>
        <begin position="101"/>
        <end position="121"/>
    </location>
</feature>
<feature type="compositionally biased region" description="Basic residues" evidence="1">
    <location>
        <begin position="755"/>
        <end position="774"/>
    </location>
</feature>
<name>A0A367FGB2_9ACTN</name>
<dbReference type="InterPro" id="IPR052901">
    <property type="entry name" value="Bact_TGase-like"/>
</dbReference>
<dbReference type="SMART" id="SM00460">
    <property type="entry name" value="TGc"/>
    <property type="match status" value="1"/>
</dbReference>
<dbReference type="AlphaFoldDB" id="A0A367FGB2"/>
<comment type="caution">
    <text evidence="4">The sequence shown here is derived from an EMBL/GenBank/DDBJ whole genome shotgun (WGS) entry which is preliminary data.</text>
</comment>
<feature type="compositionally biased region" description="Basic residues" evidence="1">
    <location>
        <begin position="791"/>
        <end position="800"/>
    </location>
</feature>
<feature type="domain" description="Transglutaminase-like" evidence="3">
    <location>
        <begin position="505"/>
        <end position="575"/>
    </location>
</feature>
<feature type="compositionally biased region" description="Pro residues" evidence="1">
    <location>
        <begin position="1"/>
        <end position="12"/>
    </location>
</feature>
<sequence>MTTSPSPFPQGPAPRVRPDSLPDGDPAGSRFGGEVPVPAFSTRGDVPASNPRTSGETSASGVAPRGAGRGLEVEVVGALVVVAAMAAVAGMGFLRVFEPRALAPVAGVAAVAPVLLAALTRRLPLRSALAAQLVVWVLTVSATLFHTTAVAGFLPSPATAAAVAEALLNSWRALLTTILPAPAEPALLVVAHLLVWLAGAAGAELALRSRTRSRVLPALPAVVVFAVAVAVGVNGPGSVMPVAGVLLGLVAALAVVRGERGLLRSLAAVPVAAALGLAGVLVAPSLPLAREVYDPRTLVDEPPVTRFGGVSPLDRVSAWLQVPTTPMFTMRASHPENWRLAVLDRYDGVRWTSSSQYRMTGGPVPPGPYRGEYVTVEQAVTLEGLPGGWLPAADRPVSVSGIRVAVDESGTLLSAPGGAPGRTYQVTSYVPVPSAERRRDATPAGAPPALPPKVGVFRSLAERVTRNARSPYQQASLLEHYLRTRQKYDVTSPPGHSLAVLEYFLRTTHRGTSEQFAASFALLARTLGLPSRVVVGFRPGTPGSDGAYHVASGDVLAWPEIEFRDLGWTAFDPTPERGGARAGQDVVSTEVKERERLAEQLQSAPTNAPTSAPSPSPKPRTREDARPSWASWQVAGAGAVAAVLLYCLAVVVVPVLRRRRRRRGDPVERVRGAWRQVREDLGLAGEAALTASEVAARGLARVGPEISPHIGALVELVNRAEFAGRDVGPGTPEESWRHADAVRALVRRGTPPLRRLGRRLHPRVLRQARPRARRDRQPPGPQARDRDHRERHPRRERRRGGREPRRVVAP</sequence>
<feature type="region of interest" description="Disordered" evidence="1">
    <location>
        <begin position="748"/>
        <end position="810"/>
    </location>
</feature>
<keyword evidence="5" id="KW-1185">Reference proteome</keyword>
<dbReference type="RefSeq" id="WP_114030453.1">
    <property type="nucleotide sequence ID" value="NZ_QOIL01000011.1"/>
</dbReference>
<dbReference type="OrthoDB" id="9804023at2"/>
<organism evidence="4 5">
    <name type="scientific">Sphaerisporangium album</name>
    <dbReference type="NCBI Taxonomy" id="509200"/>
    <lineage>
        <taxon>Bacteria</taxon>
        <taxon>Bacillati</taxon>
        <taxon>Actinomycetota</taxon>
        <taxon>Actinomycetes</taxon>
        <taxon>Streptosporangiales</taxon>
        <taxon>Streptosporangiaceae</taxon>
        <taxon>Sphaerisporangium</taxon>
    </lineage>
</organism>
<evidence type="ECO:0000313" key="4">
    <source>
        <dbReference type="EMBL" id="RCG29416.1"/>
    </source>
</evidence>
<evidence type="ECO:0000313" key="5">
    <source>
        <dbReference type="Proteomes" id="UP000253094"/>
    </source>
</evidence>
<dbReference type="PANTHER" id="PTHR42736">
    <property type="entry name" value="PROTEIN-GLUTAMINE GAMMA-GLUTAMYLTRANSFERASE"/>
    <property type="match status" value="1"/>
</dbReference>
<keyword evidence="2" id="KW-1133">Transmembrane helix</keyword>
<gene>
    <name evidence="4" type="ORF">DQ384_20415</name>
</gene>
<dbReference type="Pfam" id="PF01841">
    <property type="entry name" value="Transglut_core"/>
    <property type="match status" value="1"/>
</dbReference>
<dbReference type="InterPro" id="IPR021878">
    <property type="entry name" value="TgpA_N"/>
</dbReference>